<keyword evidence="2" id="KW-1185">Reference proteome</keyword>
<reference evidence="1 2" key="1">
    <citation type="submission" date="2019-12" db="EMBL/GenBank/DDBJ databases">
        <authorList>
            <person name="Alioto T."/>
            <person name="Alioto T."/>
            <person name="Gomez Garrido J."/>
        </authorList>
    </citation>
    <scope>NUCLEOTIDE SEQUENCE [LARGE SCALE GENOMIC DNA]</scope>
</reference>
<evidence type="ECO:0000313" key="1">
    <source>
        <dbReference type="EMBL" id="CAA2993615.1"/>
    </source>
</evidence>
<gene>
    <name evidence="1" type="ORF">OLEA9_A023169</name>
</gene>
<organism evidence="1 2">
    <name type="scientific">Olea europaea subsp. europaea</name>
    <dbReference type="NCBI Taxonomy" id="158383"/>
    <lineage>
        <taxon>Eukaryota</taxon>
        <taxon>Viridiplantae</taxon>
        <taxon>Streptophyta</taxon>
        <taxon>Embryophyta</taxon>
        <taxon>Tracheophyta</taxon>
        <taxon>Spermatophyta</taxon>
        <taxon>Magnoliopsida</taxon>
        <taxon>eudicotyledons</taxon>
        <taxon>Gunneridae</taxon>
        <taxon>Pentapetalae</taxon>
        <taxon>asterids</taxon>
        <taxon>lamiids</taxon>
        <taxon>Lamiales</taxon>
        <taxon>Oleaceae</taxon>
        <taxon>Oleeae</taxon>
        <taxon>Olea</taxon>
    </lineage>
</organism>
<sequence>MSRNRMKVLFPVPNEIQDLQKLPVRVKEVGKVMEEMDKSVLQGRSNSKIDQPDSMAEVEQLKPRQRLDQDKLYNDLSHSLTLQKIKTKSIEAQNGMLIIDISLDNVSDSTLCSVRRRGTCGADDRMFALWETVEEGNYGRTIGESLKQIYKLTERDILYDHFENLKRDAESCPDNEV</sequence>
<accession>A0A8S0SMM9</accession>
<name>A0A8S0SMM9_OLEEU</name>
<evidence type="ECO:0000313" key="2">
    <source>
        <dbReference type="Proteomes" id="UP000594638"/>
    </source>
</evidence>
<proteinExistence type="predicted"/>
<dbReference type="AlphaFoldDB" id="A0A8S0SMM9"/>
<protein>
    <submittedName>
        <fullName evidence="1">Uncharacterized protein</fullName>
    </submittedName>
</protein>
<comment type="caution">
    <text evidence="1">The sequence shown here is derived from an EMBL/GenBank/DDBJ whole genome shotgun (WGS) entry which is preliminary data.</text>
</comment>
<dbReference type="OrthoDB" id="10255522at2759"/>
<dbReference type="Proteomes" id="UP000594638">
    <property type="component" value="Unassembled WGS sequence"/>
</dbReference>
<dbReference type="Gramene" id="OE9A023169T1">
    <property type="protein sequence ID" value="OE9A023169C1"/>
    <property type="gene ID" value="OE9A023169"/>
</dbReference>
<dbReference type="EMBL" id="CACTIH010005452">
    <property type="protein sequence ID" value="CAA2993615.1"/>
    <property type="molecule type" value="Genomic_DNA"/>
</dbReference>